<name>A0AAI8YDU7_9PEZI</name>
<evidence type="ECO:0000313" key="3">
    <source>
        <dbReference type="Proteomes" id="UP001295740"/>
    </source>
</evidence>
<accession>A0AAI8YDU7</accession>
<dbReference type="Proteomes" id="UP001295740">
    <property type="component" value="Unassembled WGS sequence"/>
</dbReference>
<reference evidence="2" key="1">
    <citation type="submission" date="2023-10" db="EMBL/GenBank/DDBJ databases">
        <authorList>
            <person name="Hackl T."/>
        </authorList>
    </citation>
    <scope>NUCLEOTIDE SEQUENCE</scope>
</reference>
<evidence type="ECO:0000313" key="2">
    <source>
        <dbReference type="EMBL" id="CAJ2501196.1"/>
    </source>
</evidence>
<dbReference type="AlphaFoldDB" id="A0AAI8YDU7"/>
<protein>
    <submittedName>
        <fullName evidence="2">Uu.00g040490.m01.CDS01</fullName>
    </submittedName>
</protein>
<proteinExistence type="predicted"/>
<feature type="region of interest" description="Disordered" evidence="1">
    <location>
        <begin position="32"/>
        <end position="59"/>
    </location>
</feature>
<dbReference type="EMBL" id="CAUWAG010000003">
    <property type="protein sequence ID" value="CAJ2501196.1"/>
    <property type="molecule type" value="Genomic_DNA"/>
</dbReference>
<comment type="caution">
    <text evidence="2">The sequence shown here is derived from an EMBL/GenBank/DDBJ whole genome shotgun (WGS) entry which is preliminary data.</text>
</comment>
<evidence type="ECO:0000256" key="1">
    <source>
        <dbReference type="SAM" id="MobiDB-lite"/>
    </source>
</evidence>
<feature type="compositionally biased region" description="Basic and acidic residues" evidence="1">
    <location>
        <begin position="42"/>
        <end position="52"/>
    </location>
</feature>
<organism evidence="2 3">
    <name type="scientific">Anthostomella pinea</name>
    <dbReference type="NCBI Taxonomy" id="933095"/>
    <lineage>
        <taxon>Eukaryota</taxon>
        <taxon>Fungi</taxon>
        <taxon>Dikarya</taxon>
        <taxon>Ascomycota</taxon>
        <taxon>Pezizomycotina</taxon>
        <taxon>Sordariomycetes</taxon>
        <taxon>Xylariomycetidae</taxon>
        <taxon>Xylariales</taxon>
        <taxon>Xylariaceae</taxon>
        <taxon>Anthostomella</taxon>
    </lineage>
</organism>
<sequence length="91" mass="9867">MPSASVNLGKSRIEWDTATNAEDVQATAAFREAAQRSPLTDSDEKGTFERPCSEGFHQPSDAGVVLERVAYDNEGLDEKIMTHGGPRTSRA</sequence>
<keyword evidence="3" id="KW-1185">Reference proteome</keyword>
<gene>
    <name evidence="2" type="ORF">KHLLAP_LOCUS1664</name>
</gene>